<dbReference type="Pfam" id="PF01938">
    <property type="entry name" value="TRAM"/>
    <property type="match status" value="1"/>
</dbReference>
<dbReference type="Gene3D" id="3.80.30.20">
    <property type="entry name" value="tm_1862 like domain"/>
    <property type="match status" value="1"/>
</dbReference>
<dbReference type="CDD" id="cd01335">
    <property type="entry name" value="Radical_SAM"/>
    <property type="match status" value="1"/>
</dbReference>
<keyword evidence="8 13" id="KW-0411">Iron-sulfur</keyword>
<keyword evidence="3 13" id="KW-0963">Cytoplasm</keyword>
<dbReference type="KEGG" id="dhy:DESAM_22617"/>
<feature type="domain" description="TRAM" evidence="14">
    <location>
        <begin position="399"/>
        <end position="470"/>
    </location>
</feature>
<dbReference type="InterPro" id="IPR058240">
    <property type="entry name" value="rSAM_sf"/>
</dbReference>
<protein>
    <recommendedName>
        <fullName evidence="10 13">tRNA-2-methylthio-N(6)-dimethylallyladenosine synthase</fullName>
        <ecNumber evidence="9 13">2.8.4.3</ecNumber>
    </recommendedName>
    <alternativeName>
        <fullName evidence="12 13">(Dimethylallyl)adenosine tRNA methylthiotransferase MiaB</fullName>
    </alternativeName>
    <alternativeName>
        <fullName evidence="11 13">tRNA-i(6)A37 methylthiotransferase</fullName>
    </alternativeName>
</protein>
<dbReference type="Proteomes" id="UP000010808">
    <property type="component" value="Chromosome"/>
</dbReference>
<feature type="binding site" evidence="13">
    <location>
        <position position="93"/>
    </location>
    <ligand>
        <name>[4Fe-4S] cluster</name>
        <dbReference type="ChEBI" id="CHEBI:49883"/>
        <label>1</label>
    </ligand>
</feature>
<evidence type="ECO:0000256" key="9">
    <source>
        <dbReference type="ARBA" id="ARBA00033765"/>
    </source>
</evidence>
<dbReference type="InterPro" id="IPR038135">
    <property type="entry name" value="Methylthiotransferase_N_sf"/>
</dbReference>
<comment type="subcellular location">
    <subcellularLocation>
        <location evidence="13">Cytoplasm</location>
    </subcellularLocation>
</comment>
<dbReference type="EMBL" id="FO203522">
    <property type="protein sequence ID" value="CCO24884.1"/>
    <property type="molecule type" value="Genomic_DNA"/>
</dbReference>
<dbReference type="PROSITE" id="PS51449">
    <property type="entry name" value="MTTASE_N"/>
    <property type="match status" value="1"/>
</dbReference>
<comment type="similarity">
    <text evidence="13">Belongs to the methylthiotransferase family. MiaB subfamily.</text>
</comment>
<evidence type="ECO:0000256" key="5">
    <source>
        <dbReference type="ARBA" id="ARBA00022691"/>
    </source>
</evidence>
<dbReference type="InterPro" id="IPR023404">
    <property type="entry name" value="rSAM_horseshoe"/>
</dbReference>
<evidence type="ECO:0000256" key="3">
    <source>
        <dbReference type="ARBA" id="ARBA00022490"/>
    </source>
</evidence>
<dbReference type="SUPFAM" id="SSF102114">
    <property type="entry name" value="Radical SAM enzymes"/>
    <property type="match status" value="1"/>
</dbReference>
<dbReference type="HOGENOM" id="CLU_018697_2_0_7"/>
<evidence type="ECO:0000256" key="7">
    <source>
        <dbReference type="ARBA" id="ARBA00023004"/>
    </source>
</evidence>
<evidence type="ECO:0000256" key="11">
    <source>
        <dbReference type="ARBA" id="ARBA00080698"/>
    </source>
</evidence>
<evidence type="ECO:0000313" key="17">
    <source>
        <dbReference type="EMBL" id="CCO24884.1"/>
    </source>
</evidence>
<dbReference type="SFLD" id="SFLDS00029">
    <property type="entry name" value="Radical_SAM"/>
    <property type="match status" value="1"/>
</dbReference>
<dbReference type="InterPro" id="IPR005839">
    <property type="entry name" value="Methylthiotransferase"/>
</dbReference>
<dbReference type="PANTHER" id="PTHR43020">
    <property type="entry name" value="CDK5 REGULATORY SUBUNIT-ASSOCIATED PROTEIN 1"/>
    <property type="match status" value="1"/>
</dbReference>
<sequence>MVRVYRYDYIEYVRGMKFTVLTFGCQMNVHDSDWLIRAMESRGWTAVSESEADIFIINTCSVRDKPEQKVYSVLGRLAPLCKKAGSFVAVGGCVAQQIGEGFLEKFPHVRLVFGSDGIAQAPQALEELAKDHKKTLVLNDFVAAYPEREGGLAQPNQDLLPPGIGTIPGQAFVNIMQGCDNFCAYCIVPYTRGRQKSRSSEAVVNECKSLVKAGVREITLLGQNVNSFGIDKKGTDSSFAELLYKVSAIDGLERIRFTTSHPKDLAPEVIKAFGELPNLCPSLHLPVQSGSDNILKKMGRKYDRARYLGIVEGLRKVCPDIALTTDIIVGFPGETDEDFEQTMNMMELVRYESSFSFKYSDRPGVAAVKMQPKVPEDVAQSRLARLQERQKSITRESLEALTGREMIVLLERKSKRQEIGGVSWRGKDPGGRVINVHFAGLDEEQKLGGKLVKVKITEAKNHSLIGVKMGEIW</sequence>
<evidence type="ECO:0000256" key="4">
    <source>
        <dbReference type="ARBA" id="ARBA00022679"/>
    </source>
</evidence>
<evidence type="ECO:0000259" key="15">
    <source>
        <dbReference type="PROSITE" id="PS51449"/>
    </source>
</evidence>
<evidence type="ECO:0000256" key="8">
    <source>
        <dbReference type="ARBA" id="ARBA00023014"/>
    </source>
</evidence>
<dbReference type="InterPro" id="IPR020612">
    <property type="entry name" value="Methylthiotransferase_CS"/>
</dbReference>
<dbReference type="InterPro" id="IPR006638">
    <property type="entry name" value="Elp3/MiaA/NifB-like_rSAM"/>
</dbReference>
<dbReference type="STRING" id="1121451.DESAM_22617"/>
<keyword evidence="18" id="KW-1185">Reference proteome</keyword>
<keyword evidence="6 13" id="KW-0479">Metal-binding</keyword>
<comment type="cofactor">
    <cofactor evidence="13">
        <name>[4Fe-4S] cluster</name>
        <dbReference type="ChEBI" id="CHEBI:49883"/>
    </cofactor>
    <text evidence="13">Binds 2 [4Fe-4S] clusters. One cluster is coordinated with 3 cysteines and an exchangeable S-adenosyl-L-methionine.</text>
</comment>
<evidence type="ECO:0000259" key="16">
    <source>
        <dbReference type="PROSITE" id="PS51918"/>
    </source>
</evidence>
<dbReference type="Pfam" id="PF04055">
    <property type="entry name" value="Radical_SAM"/>
    <property type="match status" value="1"/>
</dbReference>
<feature type="domain" description="MTTase N-terminal" evidence="15">
    <location>
        <begin position="16"/>
        <end position="130"/>
    </location>
</feature>
<feature type="domain" description="Radical SAM core" evidence="16">
    <location>
        <begin position="165"/>
        <end position="396"/>
    </location>
</feature>
<dbReference type="GO" id="GO:0051539">
    <property type="term" value="F:4 iron, 4 sulfur cluster binding"/>
    <property type="evidence" value="ECO:0007669"/>
    <property type="project" value="UniProtKB-UniRule"/>
</dbReference>
<keyword evidence="5 13" id="KW-0949">S-adenosyl-L-methionine</keyword>
<evidence type="ECO:0000259" key="14">
    <source>
        <dbReference type="PROSITE" id="PS50926"/>
    </source>
</evidence>
<dbReference type="PROSITE" id="PS51918">
    <property type="entry name" value="RADICAL_SAM"/>
    <property type="match status" value="1"/>
</dbReference>
<feature type="binding site" evidence="13">
    <location>
        <position position="186"/>
    </location>
    <ligand>
        <name>[4Fe-4S] cluster</name>
        <dbReference type="ChEBI" id="CHEBI:49883"/>
        <label>2</label>
        <note>4Fe-4S-S-AdoMet</note>
    </ligand>
</feature>
<feature type="binding site" evidence="13">
    <location>
        <position position="179"/>
    </location>
    <ligand>
        <name>[4Fe-4S] cluster</name>
        <dbReference type="ChEBI" id="CHEBI:49883"/>
        <label>2</label>
        <note>4Fe-4S-S-AdoMet</note>
    </ligand>
</feature>
<gene>
    <name evidence="13 17" type="primary">miaB</name>
    <name evidence="17" type="ORF">DESAM_22617</name>
</gene>
<reference evidence="17 18" key="1">
    <citation type="submission" date="2012-10" db="EMBL/GenBank/DDBJ databases">
        <authorList>
            <person name="Genoscope - CEA"/>
        </authorList>
    </citation>
    <scope>NUCLEOTIDE SEQUENCE [LARGE SCALE GENOMIC DNA]</scope>
    <source>
        <strain evidence="18">AM13 / DSM 14728</strain>
    </source>
</reference>
<dbReference type="PROSITE" id="PS50926">
    <property type="entry name" value="TRAM"/>
    <property type="match status" value="1"/>
</dbReference>
<evidence type="ECO:0000256" key="13">
    <source>
        <dbReference type="HAMAP-Rule" id="MF_01864"/>
    </source>
</evidence>
<dbReference type="FunFam" id="3.40.50.12160:FF:000003">
    <property type="entry name" value="CDK5 regulatory subunit-associated protein 1"/>
    <property type="match status" value="1"/>
</dbReference>
<feature type="binding site" evidence="13">
    <location>
        <position position="183"/>
    </location>
    <ligand>
        <name>[4Fe-4S] cluster</name>
        <dbReference type="ChEBI" id="CHEBI:49883"/>
        <label>2</label>
        <note>4Fe-4S-S-AdoMet</note>
    </ligand>
</feature>
<dbReference type="PANTHER" id="PTHR43020:SF2">
    <property type="entry name" value="MITOCHONDRIAL TRNA METHYLTHIOTRANSFERASE CDK5RAP1"/>
    <property type="match status" value="1"/>
</dbReference>
<dbReference type="InterPro" id="IPR002792">
    <property type="entry name" value="TRAM_dom"/>
</dbReference>
<feature type="binding site" evidence="13">
    <location>
        <position position="25"/>
    </location>
    <ligand>
        <name>[4Fe-4S] cluster</name>
        <dbReference type="ChEBI" id="CHEBI:49883"/>
        <label>1</label>
    </ligand>
</feature>
<dbReference type="GO" id="GO:0046872">
    <property type="term" value="F:metal ion binding"/>
    <property type="evidence" value="ECO:0007669"/>
    <property type="project" value="UniProtKB-KW"/>
</dbReference>
<keyword evidence="2 13" id="KW-0004">4Fe-4S</keyword>
<dbReference type="Pfam" id="PF00919">
    <property type="entry name" value="UPF0004"/>
    <property type="match status" value="1"/>
</dbReference>
<dbReference type="SFLD" id="SFLDF00273">
    <property type="entry name" value="(dimethylallyl)adenosine_tRNA"/>
    <property type="match status" value="1"/>
</dbReference>
<dbReference type="FunFam" id="3.80.30.20:FF:000001">
    <property type="entry name" value="tRNA-2-methylthio-N(6)-dimethylallyladenosine synthase 2"/>
    <property type="match status" value="1"/>
</dbReference>
<proteinExistence type="inferred from homology"/>
<dbReference type="InterPro" id="IPR013848">
    <property type="entry name" value="Methylthiotransferase_N"/>
</dbReference>
<feature type="binding site" evidence="13">
    <location>
        <position position="60"/>
    </location>
    <ligand>
        <name>[4Fe-4S] cluster</name>
        <dbReference type="ChEBI" id="CHEBI:49883"/>
        <label>1</label>
    </ligand>
</feature>
<dbReference type="InterPro" id="IPR007197">
    <property type="entry name" value="rSAM"/>
</dbReference>
<organism evidence="17 18">
    <name type="scientific">Maridesulfovibrio hydrothermalis AM13 = DSM 14728</name>
    <dbReference type="NCBI Taxonomy" id="1121451"/>
    <lineage>
        <taxon>Bacteria</taxon>
        <taxon>Pseudomonadati</taxon>
        <taxon>Thermodesulfobacteriota</taxon>
        <taxon>Desulfovibrionia</taxon>
        <taxon>Desulfovibrionales</taxon>
        <taxon>Desulfovibrionaceae</taxon>
        <taxon>Maridesulfovibrio</taxon>
    </lineage>
</organism>
<dbReference type="EC" id="2.8.4.3" evidence="9 13"/>
<dbReference type="Gene3D" id="3.40.50.12160">
    <property type="entry name" value="Methylthiotransferase, N-terminal domain"/>
    <property type="match status" value="1"/>
</dbReference>
<accession>L0RDQ5</accession>
<dbReference type="PROSITE" id="PS01278">
    <property type="entry name" value="MTTASE_RADICAL"/>
    <property type="match status" value="1"/>
</dbReference>
<name>L0RDQ5_9BACT</name>
<dbReference type="NCBIfam" id="TIGR01574">
    <property type="entry name" value="miaB-methiolase"/>
    <property type="match status" value="1"/>
</dbReference>
<keyword evidence="13" id="KW-0819">tRNA processing</keyword>
<dbReference type="NCBIfam" id="TIGR00089">
    <property type="entry name" value="MiaB/RimO family radical SAM methylthiotransferase"/>
    <property type="match status" value="1"/>
</dbReference>
<dbReference type="SFLD" id="SFLDG01061">
    <property type="entry name" value="methylthiotransferase"/>
    <property type="match status" value="1"/>
</dbReference>
<evidence type="ECO:0000256" key="6">
    <source>
        <dbReference type="ARBA" id="ARBA00022723"/>
    </source>
</evidence>
<dbReference type="eggNOG" id="COG0621">
    <property type="taxonomic scope" value="Bacteria"/>
</dbReference>
<evidence type="ECO:0000313" key="18">
    <source>
        <dbReference type="Proteomes" id="UP000010808"/>
    </source>
</evidence>
<dbReference type="GO" id="GO:0035597">
    <property type="term" value="F:tRNA-2-methylthio-N(6)-dimethylallyladenosine(37) synthase activity"/>
    <property type="evidence" value="ECO:0007669"/>
    <property type="project" value="UniProtKB-EC"/>
</dbReference>
<evidence type="ECO:0000256" key="1">
    <source>
        <dbReference type="ARBA" id="ARBA00003234"/>
    </source>
</evidence>
<dbReference type="SMART" id="SM00729">
    <property type="entry name" value="Elp3"/>
    <property type="match status" value="1"/>
</dbReference>
<dbReference type="GO" id="GO:0005829">
    <property type="term" value="C:cytosol"/>
    <property type="evidence" value="ECO:0007669"/>
    <property type="project" value="TreeGrafter"/>
</dbReference>
<keyword evidence="7 13" id="KW-0408">Iron</keyword>
<comment type="subunit">
    <text evidence="13">Monomer.</text>
</comment>
<comment type="catalytic activity">
    <reaction evidence="13">
        <text>N(6)-dimethylallyladenosine(37) in tRNA + (sulfur carrier)-SH + AH2 + 2 S-adenosyl-L-methionine = 2-methylsulfanyl-N(6)-dimethylallyladenosine(37) in tRNA + (sulfur carrier)-H + 5'-deoxyadenosine + L-methionine + A + S-adenosyl-L-homocysteine + 2 H(+)</text>
        <dbReference type="Rhea" id="RHEA:37067"/>
        <dbReference type="Rhea" id="RHEA-COMP:10375"/>
        <dbReference type="Rhea" id="RHEA-COMP:10376"/>
        <dbReference type="Rhea" id="RHEA-COMP:14737"/>
        <dbReference type="Rhea" id="RHEA-COMP:14739"/>
        <dbReference type="ChEBI" id="CHEBI:13193"/>
        <dbReference type="ChEBI" id="CHEBI:15378"/>
        <dbReference type="ChEBI" id="CHEBI:17319"/>
        <dbReference type="ChEBI" id="CHEBI:17499"/>
        <dbReference type="ChEBI" id="CHEBI:29917"/>
        <dbReference type="ChEBI" id="CHEBI:57844"/>
        <dbReference type="ChEBI" id="CHEBI:57856"/>
        <dbReference type="ChEBI" id="CHEBI:59789"/>
        <dbReference type="ChEBI" id="CHEBI:64428"/>
        <dbReference type="ChEBI" id="CHEBI:74415"/>
        <dbReference type="ChEBI" id="CHEBI:74417"/>
        <dbReference type="EC" id="2.8.4.3"/>
    </reaction>
</comment>
<dbReference type="InterPro" id="IPR006463">
    <property type="entry name" value="MiaB_methiolase"/>
</dbReference>
<dbReference type="HAMAP" id="MF_01864">
    <property type="entry name" value="tRNA_metthiotr_MiaB"/>
    <property type="match status" value="1"/>
</dbReference>
<comment type="function">
    <text evidence="1 13">Catalyzes the methylthiolation of N6-(dimethylallyl)adenosine (i(6)A), leading to the formation of 2-methylthio-N6-(dimethylallyl)adenosine (ms(2)i(6)A) at position 37 in tRNAs that read codons beginning with uridine.</text>
</comment>
<dbReference type="SFLD" id="SFLDG01082">
    <property type="entry name" value="B12-binding_domain_containing"/>
    <property type="match status" value="1"/>
</dbReference>
<evidence type="ECO:0000256" key="12">
    <source>
        <dbReference type="ARBA" id="ARBA00081141"/>
    </source>
</evidence>
<dbReference type="AlphaFoldDB" id="L0RDQ5"/>
<evidence type="ECO:0000256" key="10">
    <source>
        <dbReference type="ARBA" id="ARBA00068570"/>
    </source>
</evidence>
<evidence type="ECO:0000256" key="2">
    <source>
        <dbReference type="ARBA" id="ARBA00022485"/>
    </source>
</evidence>
<dbReference type="PATRIC" id="fig|1121451.3.peg.2827"/>
<keyword evidence="4 13" id="KW-0808">Transferase</keyword>